<evidence type="ECO:0000256" key="2">
    <source>
        <dbReference type="ARBA" id="ARBA00022793"/>
    </source>
</evidence>
<evidence type="ECO:0000256" key="7">
    <source>
        <dbReference type="ARBA" id="ARBA00023270"/>
    </source>
</evidence>
<evidence type="ECO:0000256" key="5">
    <source>
        <dbReference type="ARBA" id="ARBA00023145"/>
    </source>
</evidence>
<evidence type="ECO:0000256" key="4">
    <source>
        <dbReference type="ARBA" id="ARBA00023115"/>
    </source>
</evidence>
<reference evidence="9" key="1">
    <citation type="submission" date="2018-05" db="EMBL/GenBank/DDBJ databases">
        <authorList>
            <person name="Lanie J.A."/>
            <person name="Ng W.-L."/>
            <person name="Kazmierczak K.M."/>
            <person name="Andrzejewski T.M."/>
            <person name="Davidsen T.M."/>
            <person name="Wayne K.J."/>
            <person name="Tettelin H."/>
            <person name="Glass J.I."/>
            <person name="Rusch D."/>
            <person name="Podicherti R."/>
            <person name="Tsui H.-C.T."/>
            <person name="Winkler M.E."/>
        </authorList>
    </citation>
    <scope>NUCLEOTIDE SEQUENCE</scope>
</reference>
<sequence length="135" mass="15222">MHLVIDGYGADPGYISDEDRILTFLQEYPHAISMTPISSPHVRTFRGKVVNDWGVSGFILIAESHISVHTFPDRGYVNVDIFSCKYFNPEKAKSEVVDMFALDKIASRVLERGLEYISVPEALDGMINERDELAE</sequence>
<dbReference type="GO" id="GO:0005829">
    <property type="term" value="C:cytosol"/>
    <property type="evidence" value="ECO:0007669"/>
    <property type="project" value="TreeGrafter"/>
</dbReference>
<dbReference type="PANTHER" id="PTHR33866:SF2">
    <property type="entry name" value="S-ADENOSYLMETHIONINE DECARBOXYLASE PROENZYME"/>
    <property type="match status" value="1"/>
</dbReference>
<keyword evidence="7" id="KW-0704">Schiff base</keyword>
<dbReference type="GO" id="GO:0008295">
    <property type="term" value="P:spermidine biosynthetic process"/>
    <property type="evidence" value="ECO:0007669"/>
    <property type="project" value="InterPro"/>
</dbReference>
<evidence type="ECO:0000313" key="9">
    <source>
        <dbReference type="EMBL" id="SVA24357.1"/>
    </source>
</evidence>
<evidence type="ECO:0000256" key="3">
    <source>
        <dbReference type="ARBA" id="ARBA00022813"/>
    </source>
</evidence>
<keyword evidence="4" id="KW-0620">Polyamine biosynthesis</keyword>
<proteinExistence type="predicted"/>
<keyword evidence="5" id="KW-0865">Zymogen</keyword>
<evidence type="ECO:0008006" key="10">
    <source>
        <dbReference type="Google" id="ProtNLM"/>
    </source>
</evidence>
<dbReference type="PANTHER" id="PTHR33866">
    <property type="entry name" value="S-ADENOSYLMETHIONINE DECARBOXYLASE PROENZYME"/>
    <property type="match status" value="1"/>
</dbReference>
<evidence type="ECO:0000256" key="6">
    <source>
        <dbReference type="ARBA" id="ARBA00023239"/>
    </source>
</evidence>
<dbReference type="GO" id="GO:0004014">
    <property type="term" value="F:adenosylmethionine decarboxylase activity"/>
    <property type="evidence" value="ECO:0007669"/>
    <property type="project" value="InterPro"/>
</dbReference>
<gene>
    <name evidence="9" type="ORF">METZ01_LOCUS77211</name>
</gene>
<dbReference type="EMBL" id="UINC01005916">
    <property type="protein sequence ID" value="SVA24357.1"/>
    <property type="molecule type" value="Genomic_DNA"/>
</dbReference>
<dbReference type="Gene3D" id="3.60.90.10">
    <property type="entry name" value="S-adenosylmethionine decarboxylase"/>
    <property type="match status" value="1"/>
</dbReference>
<comment type="cofactor">
    <cofactor evidence="1">
        <name>pyruvate</name>
        <dbReference type="ChEBI" id="CHEBI:15361"/>
    </cofactor>
</comment>
<dbReference type="Pfam" id="PF02675">
    <property type="entry name" value="AdoMet_dc"/>
    <property type="match status" value="1"/>
</dbReference>
<keyword evidence="3" id="KW-0068">Autocatalytic cleavage</keyword>
<keyword evidence="6" id="KW-0456">Lyase</keyword>
<name>A0A381UAH8_9ZZZZ</name>
<keyword evidence="2" id="KW-0210">Decarboxylase</keyword>
<dbReference type="SUPFAM" id="SSF56276">
    <property type="entry name" value="S-adenosylmethionine decarboxylase"/>
    <property type="match status" value="1"/>
</dbReference>
<dbReference type="InterPro" id="IPR016067">
    <property type="entry name" value="S-AdoMet_deCO2ase_core"/>
</dbReference>
<evidence type="ECO:0000256" key="1">
    <source>
        <dbReference type="ARBA" id="ARBA00001928"/>
    </source>
</evidence>
<protein>
    <recommendedName>
        <fullName evidence="10">S-adenosylmethionine decarboxylase proenzyme</fullName>
    </recommendedName>
</protein>
<organism evidence="9">
    <name type="scientific">marine metagenome</name>
    <dbReference type="NCBI Taxonomy" id="408172"/>
    <lineage>
        <taxon>unclassified sequences</taxon>
        <taxon>metagenomes</taxon>
        <taxon>ecological metagenomes</taxon>
    </lineage>
</organism>
<dbReference type="AlphaFoldDB" id="A0A381UAH8"/>
<keyword evidence="8" id="KW-0670">Pyruvate</keyword>
<evidence type="ECO:0000256" key="8">
    <source>
        <dbReference type="ARBA" id="ARBA00023317"/>
    </source>
</evidence>
<accession>A0A381UAH8</accession>
<dbReference type="InterPro" id="IPR003826">
    <property type="entry name" value="AdoMetDC_fam_prok"/>
</dbReference>